<sequence>MILYLAGYKYCAKRWNLDTKDIYLLSSFWEHKSGHYGSYVCQEKHILDSGAFSAFSGKNDSFDWDGYVKKYADFVLKNNIQRFFELDIDVVVGLEKVEYYRRYLEDRIGRQPIPVWHASRGKEYFIRMCEEYPYVAIGTTSAMEEGRRIRENPMILKWFIDQAHSAGTRIHGLGFTNTTLLPFLKFDSVDSTTWLSGSRFGQIYFFNGKQMVYRNPPKGMRAKNHDLSNRHNFNEWIKFQRYAEQYL</sequence>
<gene>
    <name evidence="1" type="ORF">GMD66_16700</name>
    <name evidence="2" type="ORF">GMD82_19695</name>
</gene>
<dbReference type="RefSeq" id="WP_129943923.1">
    <property type="nucleotide sequence ID" value="NZ_DAWDXW010000025.1"/>
</dbReference>
<dbReference type="AlphaFoldDB" id="A0A4Q5CCH5"/>
<accession>A0A4Q5CCH5</accession>
<comment type="caution">
    <text evidence="1">The sequence shown here is derived from an EMBL/GenBank/DDBJ whole genome shotgun (WGS) entry which is preliminary data.</text>
</comment>
<name>A0A4Q5CCH5_9BACT</name>
<dbReference type="EMBL" id="WNCN01000042">
    <property type="protein sequence ID" value="MTU41628.1"/>
    <property type="molecule type" value="Genomic_DNA"/>
</dbReference>
<proteinExistence type="predicted"/>
<protein>
    <submittedName>
        <fullName evidence="1">Uncharacterized protein</fullName>
    </submittedName>
</protein>
<dbReference type="InterPro" id="IPR036511">
    <property type="entry name" value="TGT-like_sf"/>
</dbReference>
<dbReference type="Proteomes" id="UP000434916">
    <property type="component" value="Unassembled WGS sequence"/>
</dbReference>
<keyword evidence="3" id="KW-1185">Reference proteome</keyword>
<dbReference type="GO" id="GO:0006400">
    <property type="term" value="P:tRNA modification"/>
    <property type="evidence" value="ECO:0007669"/>
    <property type="project" value="InterPro"/>
</dbReference>
<dbReference type="Proteomes" id="UP000437446">
    <property type="component" value="Unassembled WGS sequence"/>
</dbReference>
<evidence type="ECO:0000313" key="2">
    <source>
        <dbReference type="EMBL" id="MTU41628.1"/>
    </source>
</evidence>
<evidence type="ECO:0000313" key="3">
    <source>
        <dbReference type="Proteomes" id="UP000434916"/>
    </source>
</evidence>
<organism evidence="1 4">
    <name type="scientific">Parabacteroides merdae</name>
    <dbReference type="NCBI Taxonomy" id="46503"/>
    <lineage>
        <taxon>Bacteria</taxon>
        <taxon>Pseudomonadati</taxon>
        <taxon>Bacteroidota</taxon>
        <taxon>Bacteroidia</taxon>
        <taxon>Bacteroidales</taxon>
        <taxon>Tannerellaceae</taxon>
        <taxon>Parabacteroides</taxon>
    </lineage>
</organism>
<evidence type="ECO:0000313" key="4">
    <source>
        <dbReference type="Proteomes" id="UP000437446"/>
    </source>
</evidence>
<dbReference type="EMBL" id="WNCR01000011">
    <property type="protein sequence ID" value="MTU30817.1"/>
    <property type="molecule type" value="Genomic_DNA"/>
</dbReference>
<reference evidence="3 4" key="1">
    <citation type="journal article" date="2019" name="Nat. Med.">
        <title>A library of human gut bacterial isolates paired with longitudinal multiomics data enables mechanistic microbiome research.</title>
        <authorList>
            <person name="Poyet M."/>
            <person name="Groussin M."/>
            <person name="Gibbons S.M."/>
            <person name="Avila-Pacheco J."/>
            <person name="Jiang X."/>
            <person name="Kearney S.M."/>
            <person name="Perrotta A.R."/>
            <person name="Berdy B."/>
            <person name="Zhao S."/>
            <person name="Lieberman T.D."/>
            <person name="Swanson P.K."/>
            <person name="Smith M."/>
            <person name="Roesemann S."/>
            <person name="Alexander J.E."/>
            <person name="Rich S.A."/>
            <person name="Livny J."/>
            <person name="Vlamakis H."/>
            <person name="Clish C."/>
            <person name="Bullock K."/>
            <person name="Deik A."/>
            <person name="Scott J."/>
            <person name="Pierce K.A."/>
            <person name="Xavier R.J."/>
            <person name="Alm E.J."/>
        </authorList>
    </citation>
    <scope>NUCLEOTIDE SEQUENCE [LARGE SCALE GENOMIC DNA]</scope>
    <source>
        <strain evidence="1 4">BIOML-A25</strain>
        <strain evidence="2 3">BIOML-A29</strain>
    </source>
</reference>
<dbReference type="SUPFAM" id="SSF51713">
    <property type="entry name" value="tRNA-guanine transglycosylase"/>
    <property type="match status" value="1"/>
</dbReference>
<evidence type="ECO:0000313" key="1">
    <source>
        <dbReference type="EMBL" id="MTU30817.1"/>
    </source>
</evidence>